<evidence type="ECO:0000313" key="10">
    <source>
        <dbReference type="Proteomes" id="UP000199423"/>
    </source>
</evidence>
<dbReference type="Pfam" id="PF07690">
    <property type="entry name" value="MFS_1"/>
    <property type="match status" value="1"/>
</dbReference>
<protein>
    <submittedName>
        <fullName evidence="9">Drug resistance transporter, EmrB/QacA subfamily</fullName>
    </submittedName>
</protein>
<dbReference type="GO" id="GO:0005886">
    <property type="term" value="C:plasma membrane"/>
    <property type="evidence" value="ECO:0007669"/>
    <property type="project" value="UniProtKB-SubCell"/>
</dbReference>
<dbReference type="STRING" id="51670.SAMN04488557_0074"/>
<evidence type="ECO:0000256" key="6">
    <source>
        <dbReference type="ARBA" id="ARBA00023136"/>
    </source>
</evidence>
<dbReference type="InterPro" id="IPR036259">
    <property type="entry name" value="MFS_trans_sf"/>
</dbReference>
<accession>A0A1I7MTK9</accession>
<dbReference type="CDD" id="cd17502">
    <property type="entry name" value="MFS_Azr1_MDR_like"/>
    <property type="match status" value="1"/>
</dbReference>
<dbReference type="EMBL" id="FPCH01000001">
    <property type="protein sequence ID" value="SFV25735.1"/>
    <property type="molecule type" value="Genomic_DNA"/>
</dbReference>
<dbReference type="Proteomes" id="UP000199423">
    <property type="component" value="Unassembled WGS sequence"/>
</dbReference>
<keyword evidence="2" id="KW-0813">Transport</keyword>
<dbReference type="PROSITE" id="PS50850">
    <property type="entry name" value="MFS"/>
    <property type="match status" value="1"/>
</dbReference>
<feature type="transmembrane region" description="Helical" evidence="7">
    <location>
        <begin position="238"/>
        <end position="257"/>
    </location>
</feature>
<evidence type="ECO:0000313" key="9">
    <source>
        <dbReference type="EMBL" id="SFV25735.1"/>
    </source>
</evidence>
<organism evidence="9 10">
    <name type="scientific">Hyphomicrobium facile</name>
    <dbReference type="NCBI Taxonomy" id="51670"/>
    <lineage>
        <taxon>Bacteria</taxon>
        <taxon>Pseudomonadati</taxon>
        <taxon>Pseudomonadota</taxon>
        <taxon>Alphaproteobacteria</taxon>
        <taxon>Hyphomicrobiales</taxon>
        <taxon>Hyphomicrobiaceae</taxon>
        <taxon>Hyphomicrobium</taxon>
    </lineage>
</organism>
<sequence>MMQHSRSEALPLPETSTRDRMAIFFALSLVLLLASLDQTIVATALPTIVREIGGLSHLTWIVTAYLLATTVVVPVYGKLGDLFGRRLVLQAAVIIFLVGSALCGIAQNLPELIAFRILQGLGGGGLIVTSVAVVGDIVPPRERGKYQGFVGGIFGLSTVLGPLIGGYTVDNFSWRWIFLINLPFGILALFVINRTFRPHLQKSNIYIDYAGAVLLGTALSMLVLITSFGAVLVEEAPVSLFAFSLLGVVSLASFIYVETKAIDPLLPLSLFKNRTFVIAASIGLIVGLALFGSITLLPLYFQIVKGLDPTSAGWHLTPMMLGVFTSSIVSGQIIARIGRYKIFPVMGTGIMTIALLALSRITIETTPFTASIYMLVLGLGLGMVMQILVMAVQNAVDFEQLGVATSGVTLFRSIGGCVGVAMFGAIFAFVLQREIMASAPELSAALTNPDAVAALSGEMKSAYDNFFIGALHPVFRTATLLALAAFLLSFAIEEVPLRSSITREPSSDPLLMPRDATSLDELERIVERITARENRWRVYQTAASRLGIELEPDELWLLARLGERGGQAEKEELRGKLGPKEMRPPHLFGRLEAAGMAREAGSLIELTDKGGSIYERLLRQREADLAHMLHDWDRNEHPEVVAMMKKMANSFASSPPVPPAFAISSSTAH</sequence>
<gene>
    <name evidence="9" type="ORF">SAMN04488557_0074</name>
</gene>
<dbReference type="InterPro" id="IPR036390">
    <property type="entry name" value="WH_DNA-bd_sf"/>
</dbReference>
<keyword evidence="6 7" id="KW-0472">Membrane</keyword>
<dbReference type="Gene3D" id="1.20.1250.20">
    <property type="entry name" value="MFS general substrate transporter like domains"/>
    <property type="match status" value="1"/>
</dbReference>
<feature type="domain" description="Major facilitator superfamily (MFS) profile" evidence="8">
    <location>
        <begin position="23"/>
        <end position="496"/>
    </location>
</feature>
<feature type="transmembrane region" description="Helical" evidence="7">
    <location>
        <begin position="113"/>
        <end position="134"/>
    </location>
</feature>
<evidence type="ECO:0000256" key="3">
    <source>
        <dbReference type="ARBA" id="ARBA00022475"/>
    </source>
</evidence>
<dbReference type="NCBIfam" id="TIGR00711">
    <property type="entry name" value="efflux_EmrB"/>
    <property type="match status" value="1"/>
</dbReference>
<name>A0A1I7MTK9_9HYPH</name>
<dbReference type="InterPro" id="IPR004638">
    <property type="entry name" value="EmrB-like"/>
</dbReference>
<dbReference type="RefSeq" id="WP_244531005.1">
    <property type="nucleotide sequence ID" value="NZ_FPCH01000001.1"/>
</dbReference>
<feature type="transmembrane region" description="Helical" evidence="7">
    <location>
        <begin position="410"/>
        <end position="431"/>
    </location>
</feature>
<dbReference type="GO" id="GO:0022857">
    <property type="term" value="F:transmembrane transporter activity"/>
    <property type="evidence" value="ECO:0007669"/>
    <property type="project" value="InterPro"/>
</dbReference>
<keyword evidence="5 7" id="KW-1133">Transmembrane helix</keyword>
<dbReference type="AlphaFoldDB" id="A0A1I7MTK9"/>
<evidence type="ECO:0000256" key="4">
    <source>
        <dbReference type="ARBA" id="ARBA00022692"/>
    </source>
</evidence>
<evidence type="ECO:0000256" key="5">
    <source>
        <dbReference type="ARBA" id="ARBA00022989"/>
    </source>
</evidence>
<keyword evidence="10" id="KW-1185">Reference proteome</keyword>
<feature type="transmembrane region" description="Helical" evidence="7">
    <location>
        <begin position="313"/>
        <end position="335"/>
    </location>
</feature>
<proteinExistence type="predicted"/>
<dbReference type="PANTHER" id="PTHR23501:SF197">
    <property type="entry name" value="COMD"/>
    <property type="match status" value="1"/>
</dbReference>
<feature type="transmembrane region" description="Helical" evidence="7">
    <location>
        <begin position="368"/>
        <end position="389"/>
    </location>
</feature>
<evidence type="ECO:0000256" key="2">
    <source>
        <dbReference type="ARBA" id="ARBA00022448"/>
    </source>
</evidence>
<evidence type="ECO:0000256" key="1">
    <source>
        <dbReference type="ARBA" id="ARBA00004651"/>
    </source>
</evidence>
<feature type="transmembrane region" description="Helical" evidence="7">
    <location>
        <begin position="173"/>
        <end position="193"/>
    </location>
</feature>
<keyword evidence="4 7" id="KW-0812">Transmembrane</keyword>
<dbReference type="SUPFAM" id="SSF46785">
    <property type="entry name" value="Winged helix' DNA-binding domain"/>
    <property type="match status" value="1"/>
</dbReference>
<dbReference type="Gene3D" id="1.20.1720.10">
    <property type="entry name" value="Multidrug resistance protein D"/>
    <property type="match status" value="1"/>
</dbReference>
<evidence type="ECO:0000259" key="8">
    <source>
        <dbReference type="PROSITE" id="PS50850"/>
    </source>
</evidence>
<feature type="transmembrane region" description="Helical" evidence="7">
    <location>
        <begin position="205"/>
        <end position="232"/>
    </location>
</feature>
<feature type="transmembrane region" description="Helical" evidence="7">
    <location>
        <begin position="58"/>
        <end position="76"/>
    </location>
</feature>
<feature type="transmembrane region" description="Helical" evidence="7">
    <location>
        <begin position="342"/>
        <end position="362"/>
    </location>
</feature>
<dbReference type="FunFam" id="1.20.1720.10:FF:000004">
    <property type="entry name" value="EmrB/QacA family drug resistance transporter"/>
    <property type="match status" value="1"/>
</dbReference>
<dbReference type="InterPro" id="IPR011701">
    <property type="entry name" value="MFS"/>
</dbReference>
<reference evidence="10" key="1">
    <citation type="submission" date="2016-10" db="EMBL/GenBank/DDBJ databases">
        <authorList>
            <person name="Varghese N."/>
            <person name="Submissions S."/>
        </authorList>
    </citation>
    <scope>NUCLEOTIDE SEQUENCE [LARGE SCALE GENOMIC DNA]</scope>
    <source>
        <strain evidence="10">DSM 1565</strain>
    </source>
</reference>
<feature type="transmembrane region" description="Helical" evidence="7">
    <location>
        <begin position="277"/>
        <end position="301"/>
    </location>
</feature>
<dbReference type="PANTHER" id="PTHR23501">
    <property type="entry name" value="MAJOR FACILITATOR SUPERFAMILY"/>
    <property type="match status" value="1"/>
</dbReference>
<keyword evidence="3" id="KW-1003">Cell membrane</keyword>
<comment type="subcellular location">
    <subcellularLocation>
        <location evidence="1">Cell membrane</location>
        <topology evidence="1">Multi-pass membrane protein</topology>
    </subcellularLocation>
</comment>
<feature type="transmembrane region" description="Helical" evidence="7">
    <location>
        <begin position="88"/>
        <end position="107"/>
    </location>
</feature>
<evidence type="ECO:0000256" key="7">
    <source>
        <dbReference type="SAM" id="Phobius"/>
    </source>
</evidence>
<dbReference type="SUPFAM" id="SSF103473">
    <property type="entry name" value="MFS general substrate transporter"/>
    <property type="match status" value="1"/>
</dbReference>
<dbReference type="PRINTS" id="PR01036">
    <property type="entry name" value="TCRTETB"/>
</dbReference>
<dbReference type="Gene3D" id="1.10.10.10">
    <property type="entry name" value="Winged helix-like DNA-binding domain superfamily/Winged helix DNA-binding domain"/>
    <property type="match status" value="1"/>
</dbReference>
<feature type="transmembrane region" description="Helical" evidence="7">
    <location>
        <begin position="146"/>
        <end position="167"/>
    </location>
</feature>
<dbReference type="InterPro" id="IPR036388">
    <property type="entry name" value="WH-like_DNA-bd_sf"/>
</dbReference>
<dbReference type="InterPro" id="IPR020846">
    <property type="entry name" value="MFS_dom"/>
</dbReference>